<keyword evidence="5" id="KW-0064">Aspartyl protease</keyword>
<name>A0A9D2U764_9FIRM</name>
<evidence type="ECO:0000256" key="7">
    <source>
        <dbReference type="ARBA" id="ARBA00022989"/>
    </source>
</evidence>
<evidence type="ECO:0000256" key="9">
    <source>
        <dbReference type="RuleBase" id="RU004181"/>
    </source>
</evidence>
<feature type="transmembrane region" description="Helical" evidence="10">
    <location>
        <begin position="64"/>
        <end position="83"/>
    </location>
</feature>
<evidence type="ECO:0000256" key="10">
    <source>
        <dbReference type="SAM" id="Phobius"/>
    </source>
</evidence>
<dbReference type="GO" id="GO:0006508">
    <property type="term" value="P:proteolysis"/>
    <property type="evidence" value="ECO:0007669"/>
    <property type="project" value="UniProtKB-KW"/>
</dbReference>
<comment type="caution">
    <text evidence="11">The sequence shown here is derived from an EMBL/GenBank/DDBJ whole genome shotgun (WGS) entry which is preliminary data.</text>
</comment>
<dbReference type="PANTHER" id="PTHR33695">
    <property type="entry name" value="LIPOPROTEIN SIGNAL PEPTIDASE"/>
    <property type="match status" value="1"/>
</dbReference>
<dbReference type="PRINTS" id="PR00781">
    <property type="entry name" value="LIPOSIGPTASE"/>
</dbReference>
<dbReference type="InterPro" id="IPR001872">
    <property type="entry name" value="Peptidase_A8"/>
</dbReference>
<gene>
    <name evidence="11" type="ORF">H9910_04365</name>
</gene>
<dbReference type="GO" id="GO:0016020">
    <property type="term" value="C:membrane"/>
    <property type="evidence" value="ECO:0007669"/>
    <property type="project" value="InterPro"/>
</dbReference>
<keyword evidence="8 10" id="KW-0472">Membrane</keyword>
<evidence type="ECO:0000256" key="5">
    <source>
        <dbReference type="ARBA" id="ARBA00022750"/>
    </source>
</evidence>
<evidence type="ECO:0000256" key="6">
    <source>
        <dbReference type="ARBA" id="ARBA00022801"/>
    </source>
</evidence>
<dbReference type="PANTHER" id="PTHR33695:SF1">
    <property type="entry name" value="LIPOPROTEIN SIGNAL PEPTIDASE"/>
    <property type="match status" value="1"/>
</dbReference>
<accession>A0A9D2U764</accession>
<evidence type="ECO:0000313" key="11">
    <source>
        <dbReference type="EMBL" id="HJD42227.1"/>
    </source>
</evidence>
<dbReference type="EMBL" id="DWUU01000025">
    <property type="protein sequence ID" value="HJD42227.1"/>
    <property type="molecule type" value="Genomic_DNA"/>
</dbReference>
<evidence type="ECO:0000256" key="3">
    <source>
        <dbReference type="ARBA" id="ARBA00022670"/>
    </source>
</evidence>
<keyword evidence="2" id="KW-1003">Cell membrane</keyword>
<dbReference type="GO" id="GO:0004190">
    <property type="term" value="F:aspartic-type endopeptidase activity"/>
    <property type="evidence" value="ECO:0007669"/>
    <property type="project" value="UniProtKB-KW"/>
</dbReference>
<organism evidence="11 12">
    <name type="scientific">Candidatus Mediterraneibacter quadrami</name>
    <dbReference type="NCBI Taxonomy" id="2838684"/>
    <lineage>
        <taxon>Bacteria</taxon>
        <taxon>Bacillati</taxon>
        <taxon>Bacillota</taxon>
        <taxon>Clostridia</taxon>
        <taxon>Lachnospirales</taxon>
        <taxon>Lachnospiraceae</taxon>
        <taxon>Mediterraneibacter</taxon>
    </lineage>
</organism>
<protein>
    <submittedName>
        <fullName evidence="11">Signal peptidase II</fullName>
    </submittedName>
</protein>
<reference evidence="11" key="2">
    <citation type="submission" date="2021-04" db="EMBL/GenBank/DDBJ databases">
        <authorList>
            <person name="Gilroy R."/>
        </authorList>
    </citation>
    <scope>NUCLEOTIDE SEQUENCE</scope>
    <source>
        <strain evidence="11">ChiBcec15-3976</strain>
    </source>
</reference>
<comment type="similarity">
    <text evidence="1 9">Belongs to the peptidase A8 family.</text>
</comment>
<dbReference type="AlphaFoldDB" id="A0A9D2U764"/>
<evidence type="ECO:0000256" key="8">
    <source>
        <dbReference type="ARBA" id="ARBA00023136"/>
    </source>
</evidence>
<proteinExistence type="inferred from homology"/>
<keyword evidence="4 10" id="KW-0812">Transmembrane</keyword>
<keyword evidence="3" id="KW-0645">Protease</keyword>
<dbReference type="Pfam" id="PF01252">
    <property type="entry name" value="Peptidase_A8"/>
    <property type="match status" value="1"/>
</dbReference>
<evidence type="ECO:0000313" key="12">
    <source>
        <dbReference type="Proteomes" id="UP000823909"/>
    </source>
</evidence>
<evidence type="ECO:0000256" key="1">
    <source>
        <dbReference type="ARBA" id="ARBA00006139"/>
    </source>
</evidence>
<evidence type="ECO:0000256" key="4">
    <source>
        <dbReference type="ARBA" id="ARBA00022692"/>
    </source>
</evidence>
<dbReference type="Proteomes" id="UP000823909">
    <property type="component" value="Unassembled WGS sequence"/>
</dbReference>
<feature type="transmembrane region" description="Helical" evidence="10">
    <location>
        <begin position="126"/>
        <end position="147"/>
    </location>
</feature>
<keyword evidence="6" id="KW-0378">Hydrolase</keyword>
<sequence length="163" mass="17815">MKRRWYLLGSAGLCAGDQILKSLTEKKQDEKEERKLAGPVVLRRVNNKGMCLGLLSGQPETVRILSLAASAAVTVSAGAALLFRKGSLKKAGSCLAAAGAWSNTADRFVRGHVVDYIGFRLKNKKLAALTYNLADFYIAAGAFFMVLDSIRSQFLPYRDSRQK</sequence>
<keyword evidence="7 10" id="KW-1133">Transmembrane helix</keyword>
<evidence type="ECO:0000256" key="2">
    <source>
        <dbReference type="ARBA" id="ARBA00022475"/>
    </source>
</evidence>
<reference evidence="11" key="1">
    <citation type="journal article" date="2021" name="PeerJ">
        <title>Extensive microbial diversity within the chicken gut microbiome revealed by metagenomics and culture.</title>
        <authorList>
            <person name="Gilroy R."/>
            <person name="Ravi A."/>
            <person name="Getino M."/>
            <person name="Pursley I."/>
            <person name="Horton D.L."/>
            <person name="Alikhan N.F."/>
            <person name="Baker D."/>
            <person name="Gharbi K."/>
            <person name="Hall N."/>
            <person name="Watson M."/>
            <person name="Adriaenssens E.M."/>
            <person name="Foster-Nyarko E."/>
            <person name="Jarju S."/>
            <person name="Secka A."/>
            <person name="Antonio M."/>
            <person name="Oren A."/>
            <person name="Chaudhuri R.R."/>
            <person name="La Ragione R."/>
            <person name="Hildebrand F."/>
            <person name="Pallen M.J."/>
        </authorList>
    </citation>
    <scope>NUCLEOTIDE SEQUENCE</scope>
    <source>
        <strain evidence="11">ChiBcec15-3976</strain>
    </source>
</reference>